<sequence length="624" mass="72296">MASTSGSTSESNALVEDQVTGQDKEETLNTILNIKDVLKKSLANMSNIQDVIENAFKATENEKALKLKLEEEVSEIETDLQIETRKRDLIRKQILSMRKLSNDIGNVLVFCQETLKSILKGVETISGLLVTQNTENIEAITYLSVCYKDLESQETELANEVMKQREQNNNHILNLDKEILKMKEDEEKYKKELNSYHNLTKEFTEKSQSLLEQISELEKSYIEIKDKPQEKDKLQNELLSKMQKDKEQFQLLHDEATNNLLDIKDRILKKQSEISILERAQKTQRYNNEELLEKIKTKESSSDILKIEIADLKKTITDVQSQLDNDELELQTTITTKTEALIDLEQTYTKKQQFLVEIDRNIINYSNSLENLRESIKKIELEIVDLSEINDKCLQDIDNAEQHQLQITSEHQNLIEETNKLSLLITDWKKDQIELTNKKTAELSNYNVEIEKLTTKERELKNSITHEMHAIQLQSDVKTFQLKKELEEKSKLFNTEKELLVKKIQEVCASQAAEEAELQKLTGLCTILNEKIQNSKKLNKFLATLNNIDDKEFASPSVPNKPNSVPFVTNKRPALFDELSGSSVEGTVTMADLQKYQEQRKFRHQLREQRKAKKLDQKKKKSEK</sequence>
<comment type="caution">
    <text evidence="3">The sequence shown here is derived from an EMBL/GenBank/DDBJ whole genome shotgun (WGS) entry which is preliminary data.</text>
</comment>
<feature type="region of interest" description="Disordered" evidence="2">
    <location>
        <begin position="602"/>
        <end position="624"/>
    </location>
</feature>
<feature type="compositionally biased region" description="Polar residues" evidence="2">
    <location>
        <begin position="1"/>
        <end position="12"/>
    </location>
</feature>
<evidence type="ECO:0000313" key="4">
    <source>
        <dbReference type="Proteomes" id="UP001353858"/>
    </source>
</evidence>
<reference evidence="4" key="1">
    <citation type="submission" date="2023-01" db="EMBL/GenBank/DDBJ databases">
        <title>Key to firefly adult light organ development and bioluminescence: homeobox transcription factors regulate luciferase expression and transportation to peroxisome.</title>
        <authorList>
            <person name="Fu X."/>
        </authorList>
    </citation>
    <scope>NUCLEOTIDE SEQUENCE [LARGE SCALE GENOMIC DNA]</scope>
</reference>
<accession>A0AAN7PCK6</accession>
<proteinExistence type="predicted"/>
<dbReference type="AlphaFoldDB" id="A0AAN7PCK6"/>
<feature type="region of interest" description="Disordered" evidence="2">
    <location>
        <begin position="1"/>
        <end position="21"/>
    </location>
</feature>
<organism evidence="3 4">
    <name type="scientific">Aquatica leii</name>
    <dbReference type="NCBI Taxonomy" id="1421715"/>
    <lineage>
        <taxon>Eukaryota</taxon>
        <taxon>Metazoa</taxon>
        <taxon>Ecdysozoa</taxon>
        <taxon>Arthropoda</taxon>
        <taxon>Hexapoda</taxon>
        <taxon>Insecta</taxon>
        <taxon>Pterygota</taxon>
        <taxon>Neoptera</taxon>
        <taxon>Endopterygota</taxon>
        <taxon>Coleoptera</taxon>
        <taxon>Polyphaga</taxon>
        <taxon>Elateriformia</taxon>
        <taxon>Elateroidea</taxon>
        <taxon>Lampyridae</taxon>
        <taxon>Luciolinae</taxon>
        <taxon>Aquatica</taxon>
    </lineage>
</organism>
<gene>
    <name evidence="3" type="ORF">RN001_005327</name>
</gene>
<keyword evidence="1" id="KW-0175">Coiled coil</keyword>
<feature type="compositionally biased region" description="Basic residues" evidence="2">
    <location>
        <begin position="610"/>
        <end position="624"/>
    </location>
</feature>
<feature type="coiled-coil region" evidence="1">
    <location>
        <begin position="59"/>
        <end position="86"/>
    </location>
</feature>
<evidence type="ECO:0000313" key="3">
    <source>
        <dbReference type="EMBL" id="KAK4882008.1"/>
    </source>
</evidence>
<feature type="coiled-coil region" evidence="1">
    <location>
        <begin position="355"/>
        <end position="389"/>
    </location>
</feature>
<keyword evidence="4" id="KW-1185">Reference proteome</keyword>
<dbReference type="EMBL" id="JARPUR010000002">
    <property type="protein sequence ID" value="KAK4882008.1"/>
    <property type="molecule type" value="Genomic_DNA"/>
</dbReference>
<dbReference type="Proteomes" id="UP001353858">
    <property type="component" value="Unassembled WGS sequence"/>
</dbReference>
<feature type="coiled-coil region" evidence="1">
    <location>
        <begin position="147"/>
        <end position="259"/>
    </location>
</feature>
<evidence type="ECO:0000256" key="1">
    <source>
        <dbReference type="SAM" id="Coils"/>
    </source>
</evidence>
<name>A0AAN7PCK6_9COLE</name>
<evidence type="ECO:0000256" key="2">
    <source>
        <dbReference type="SAM" id="MobiDB-lite"/>
    </source>
</evidence>
<feature type="coiled-coil region" evidence="1">
    <location>
        <begin position="443"/>
        <end position="503"/>
    </location>
</feature>
<protein>
    <submittedName>
        <fullName evidence="3">Uncharacterized protein</fullName>
    </submittedName>
</protein>